<dbReference type="EMBL" id="CABVHO010000361">
    <property type="protein sequence ID" value="VVN75804.1"/>
    <property type="molecule type" value="Genomic_DNA"/>
</dbReference>
<organism evidence="1 2">
    <name type="scientific">Pseudomonas fluorescens</name>
    <dbReference type="NCBI Taxonomy" id="294"/>
    <lineage>
        <taxon>Bacteria</taxon>
        <taxon>Pseudomonadati</taxon>
        <taxon>Pseudomonadota</taxon>
        <taxon>Gammaproteobacteria</taxon>
        <taxon>Pseudomonadales</taxon>
        <taxon>Pseudomonadaceae</taxon>
        <taxon>Pseudomonas</taxon>
    </lineage>
</organism>
<dbReference type="Proteomes" id="UP000326437">
    <property type="component" value="Unassembled WGS sequence"/>
</dbReference>
<reference evidence="1 2" key="1">
    <citation type="submission" date="2019-09" db="EMBL/GenBank/DDBJ databases">
        <authorList>
            <person name="Chandra G."/>
            <person name="Truman W A."/>
        </authorList>
    </citation>
    <scope>NUCLEOTIDE SEQUENCE [LARGE SCALE GENOMIC DNA]</scope>
    <source>
        <strain evidence="1">PS685</strain>
    </source>
</reference>
<accession>A0A5E7AGR1</accession>
<sequence length="226" mass="24384">MDRLTNRVVATERERYVGYTARGQGIGQFVADICTGIDEVHSVVVVFFDAGGHGEDVRVENDVFRREAHFVDQNVVGAFADLFLARFGVGLAGFVEGHHHHGGAVALAQLGVLNELLDAFLHADRVDDALALDAFQAGFDHFPLGGVDHDRHAGDVRLAGNQIEEGHHGLLRIEHALVHVDVDHLGAGFDLLQCDFQGFGVVVVTDQPGEFGGTGDVRAFADVDEQ</sequence>
<evidence type="ECO:0000313" key="2">
    <source>
        <dbReference type="Proteomes" id="UP000326437"/>
    </source>
</evidence>
<protein>
    <recommendedName>
        <fullName evidence="3">NAD-specific glutamate dehydrogenase</fullName>
    </recommendedName>
</protein>
<gene>
    <name evidence="1" type="ORF">PS685_05292</name>
</gene>
<name>A0A5E7AGR1_PSEFL</name>
<evidence type="ECO:0008006" key="3">
    <source>
        <dbReference type="Google" id="ProtNLM"/>
    </source>
</evidence>
<dbReference type="AlphaFoldDB" id="A0A5E7AGR1"/>
<evidence type="ECO:0000313" key="1">
    <source>
        <dbReference type="EMBL" id="VVN75804.1"/>
    </source>
</evidence>
<proteinExistence type="predicted"/>